<dbReference type="EMBL" id="VBUT01000011">
    <property type="protein sequence ID" value="TLF74004.1"/>
    <property type="molecule type" value="Genomic_DNA"/>
</dbReference>
<dbReference type="Proteomes" id="UP000306378">
    <property type="component" value="Unassembled WGS sequence"/>
</dbReference>
<dbReference type="AlphaFoldDB" id="A0A5R8NEF5"/>
<accession>A0A5R8NEF5</accession>
<reference evidence="1 4" key="2">
    <citation type="submission" date="2020-01" db="EMBL/GenBank/DDBJ databases">
        <title>Genetics and antimicrobial susceptibilities of Nocardia species isolated from the soil; a comparison with species isolated from humans.</title>
        <authorList>
            <person name="Carrasco G."/>
            <person name="Monzon S."/>
            <person name="Sansegundo M."/>
            <person name="Garcia E."/>
            <person name="Garrido N."/>
            <person name="Medina M.J."/>
            <person name="Villalon P."/>
            <person name="Ramirez-Arocha A.C."/>
            <person name="Jimenez P."/>
            <person name="Cuesta I."/>
            <person name="Valdezate S."/>
        </authorList>
    </citation>
    <scope>NUCLEOTIDE SEQUENCE [LARGE SCALE GENOMIC DNA]</scope>
    <source>
        <strain evidence="1 4">CNM20110626</strain>
    </source>
</reference>
<organism evidence="2 3">
    <name type="scientific">Nocardia cyriacigeorgica</name>
    <dbReference type="NCBI Taxonomy" id="135487"/>
    <lineage>
        <taxon>Bacteria</taxon>
        <taxon>Bacillati</taxon>
        <taxon>Actinomycetota</taxon>
        <taxon>Actinomycetes</taxon>
        <taxon>Mycobacteriales</taxon>
        <taxon>Nocardiaceae</taxon>
        <taxon>Nocardia</taxon>
    </lineage>
</organism>
<evidence type="ECO:0000313" key="4">
    <source>
        <dbReference type="Proteomes" id="UP000471166"/>
    </source>
</evidence>
<reference evidence="2 3" key="1">
    <citation type="submission" date="2019-05" db="EMBL/GenBank/DDBJ databases">
        <title>Genomes sequences of two Nocardia cyriacigeorgica environmental isolates, type strains Nocardia asteroides ATCC 19247 and Nocardia cyriacigeorgica DSM 44484.</title>
        <authorList>
            <person name="Vautrin F."/>
            <person name="Bergeron E."/>
            <person name="Dubost A."/>
            <person name="Abrouk D."/>
            <person name="Rodriguez Nava V."/>
            <person name="Pujic P."/>
        </authorList>
    </citation>
    <scope>NUCLEOTIDE SEQUENCE [LARGE SCALE GENOMIC DNA]</scope>
    <source>
        <strain evidence="2 3">EML 446</strain>
    </source>
</reference>
<protein>
    <submittedName>
        <fullName evidence="2">Uncharacterized protein</fullName>
    </submittedName>
</protein>
<sequence length="104" mass="11198">MAAGELTDDYYRVDELVTATTNLLSQMELNDTEKRTLSNMVAEHFRGEGGESQAQFQARFDNLVNEYNGALKGLKGAVGQVGGSGGEMHITDKGLRGLFDGILG</sequence>
<evidence type="ECO:0000313" key="3">
    <source>
        <dbReference type="Proteomes" id="UP000306378"/>
    </source>
</evidence>
<dbReference type="EMBL" id="JAAGVB010000059">
    <property type="protein sequence ID" value="NEW36004.1"/>
    <property type="molecule type" value="Genomic_DNA"/>
</dbReference>
<proteinExistence type="predicted"/>
<gene>
    <name evidence="2" type="ORF">FEK34_25095</name>
    <name evidence="1" type="ORF">GV791_26050</name>
</gene>
<evidence type="ECO:0000313" key="2">
    <source>
        <dbReference type="EMBL" id="TLF74004.1"/>
    </source>
</evidence>
<dbReference type="RefSeq" id="WP_014349634.1">
    <property type="nucleotide sequence ID" value="NZ_AP026975.1"/>
</dbReference>
<dbReference type="Proteomes" id="UP000471166">
    <property type="component" value="Unassembled WGS sequence"/>
</dbReference>
<evidence type="ECO:0000313" key="1">
    <source>
        <dbReference type="EMBL" id="NEW36004.1"/>
    </source>
</evidence>
<comment type="caution">
    <text evidence="2">The sequence shown here is derived from an EMBL/GenBank/DDBJ whole genome shotgun (WGS) entry which is preliminary data.</text>
</comment>
<name>A0A5R8NEF5_9NOCA</name>